<evidence type="ECO:0000313" key="6">
    <source>
        <dbReference type="Proteomes" id="UP000663855"/>
    </source>
</evidence>
<evidence type="ECO:0000256" key="1">
    <source>
        <dbReference type="SAM" id="MobiDB-lite"/>
    </source>
</evidence>
<name>A0A815Q096_9BILA</name>
<dbReference type="Gene3D" id="2.60.120.200">
    <property type="match status" value="1"/>
</dbReference>
<evidence type="ECO:0000313" key="5">
    <source>
        <dbReference type="EMBL" id="CAF1456855.1"/>
    </source>
</evidence>
<dbReference type="AlphaFoldDB" id="A0A815Q096"/>
<dbReference type="InterPro" id="IPR000998">
    <property type="entry name" value="MAM_dom"/>
</dbReference>
<dbReference type="InterPro" id="IPR035944">
    <property type="entry name" value="YfbM-like_sf"/>
</dbReference>
<keyword evidence="2" id="KW-1133">Transmembrane helix</keyword>
<sequence>MMLKFVTLLVIGFVQIFHVHNHLAKADTVFSRAQAIDPRTDIDERAITTQSFLPSLLTEQSTEESVAATETTVNVDTTDRPRPPIFQCDFTTPCFAENQLDRTDGSEFNLVPLSDISPPPVAPTSDVSSITNPTNNSLPCELPYQPQLENGINFTDWNMWFCYNNECPTQNGTQGTCDSGLYGLISLNSSESSKTIIDSINSTDSNTIREDFSAVQCLRFNYYFTVYDGEDWGQAIQVWIGPNNEIDNQYSIENFTVADMNENKWQNGEVTFTSTSSNYTLAFSFLITKENRTDDSESNKTIYFALDNIELYDFNCSDPNKQDTTTTTTTKQPSVTEGPRPSKSKVGLILGLIFGLGLPSILLIIGFVYWKRKHQDHSGEYDMSYTPNDGNEISHVSRD</sequence>
<protein>
    <recommendedName>
        <fullName evidence="4">MAM domain-containing protein</fullName>
    </recommendedName>
</protein>
<feature type="domain" description="MAM" evidence="4">
    <location>
        <begin position="138"/>
        <end position="318"/>
    </location>
</feature>
<accession>A0A815Q096</accession>
<dbReference type="Proteomes" id="UP000663855">
    <property type="component" value="Unassembled WGS sequence"/>
</dbReference>
<keyword evidence="3" id="KW-0732">Signal</keyword>
<dbReference type="GO" id="GO:0016020">
    <property type="term" value="C:membrane"/>
    <property type="evidence" value="ECO:0007669"/>
    <property type="project" value="InterPro"/>
</dbReference>
<feature type="signal peptide" evidence="3">
    <location>
        <begin position="1"/>
        <end position="26"/>
    </location>
</feature>
<reference evidence="5" key="1">
    <citation type="submission" date="2021-02" db="EMBL/GenBank/DDBJ databases">
        <authorList>
            <person name="Nowell W R."/>
        </authorList>
    </citation>
    <scope>NUCLEOTIDE SEQUENCE</scope>
</reference>
<evidence type="ECO:0000256" key="3">
    <source>
        <dbReference type="SAM" id="SignalP"/>
    </source>
</evidence>
<feature type="region of interest" description="Disordered" evidence="1">
    <location>
        <begin position="380"/>
        <end position="399"/>
    </location>
</feature>
<feature type="chain" id="PRO_5032414776" description="MAM domain-containing protein" evidence="3">
    <location>
        <begin position="27"/>
        <end position="399"/>
    </location>
</feature>
<dbReference type="SUPFAM" id="SSF111069">
    <property type="entry name" value="Hypothetical protein yfbM"/>
    <property type="match status" value="1"/>
</dbReference>
<keyword evidence="2" id="KW-0812">Transmembrane</keyword>
<dbReference type="PROSITE" id="PS50060">
    <property type="entry name" value="MAM_2"/>
    <property type="match status" value="1"/>
</dbReference>
<organism evidence="5 6">
    <name type="scientific">Rotaria magnacalcarata</name>
    <dbReference type="NCBI Taxonomy" id="392030"/>
    <lineage>
        <taxon>Eukaryota</taxon>
        <taxon>Metazoa</taxon>
        <taxon>Spiralia</taxon>
        <taxon>Gnathifera</taxon>
        <taxon>Rotifera</taxon>
        <taxon>Eurotatoria</taxon>
        <taxon>Bdelloidea</taxon>
        <taxon>Philodinida</taxon>
        <taxon>Philodinidae</taxon>
        <taxon>Rotaria</taxon>
    </lineage>
</organism>
<dbReference type="Pfam" id="PF00629">
    <property type="entry name" value="MAM"/>
    <property type="match status" value="1"/>
</dbReference>
<feature type="transmembrane region" description="Helical" evidence="2">
    <location>
        <begin position="346"/>
        <end position="370"/>
    </location>
</feature>
<evidence type="ECO:0000256" key="2">
    <source>
        <dbReference type="SAM" id="Phobius"/>
    </source>
</evidence>
<proteinExistence type="predicted"/>
<evidence type="ECO:0000259" key="4">
    <source>
        <dbReference type="PROSITE" id="PS50060"/>
    </source>
</evidence>
<gene>
    <name evidence="5" type="ORF">CJN711_LOCUS24886</name>
</gene>
<feature type="region of interest" description="Disordered" evidence="1">
    <location>
        <begin position="320"/>
        <end position="343"/>
    </location>
</feature>
<comment type="caution">
    <text evidence="5">The sequence shown here is derived from an EMBL/GenBank/DDBJ whole genome shotgun (WGS) entry which is preliminary data.</text>
</comment>
<keyword evidence="2" id="KW-0472">Membrane</keyword>
<dbReference type="EMBL" id="CAJNOV010011676">
    <property type="protein sequence ID" value="CAF1456855.1"/>
    <property type="molecule type" value="Genomic_DNA"/>
</dbReference>